<evidence type="ECO:0000256" key="1">
    <source>
        <dbReference type="ARBA" id="ARBA00004651"/>
    </source>
</evidence>
<dbReference type="Proteomes" id="UP001597493">
    <property type="component" value="Unassembled WGS sequence"/>
</dbReference>
<keyword evidence="2 7" id="KW-0813">Transport</keyword>
<evidence type="ECO:0000313" key="9">
    <source>
        <dbReference type="EMBL" id="MFD2658659.1"/>
    </source>
</evidence>
<evidence type="ECO:0000256" key="4">
    <source>
        <dbReference type="ARBA" id="ARBA00022692"/>
    </source>
</evidence>
<dbReference type="PANTHER" id="PTHR43227">
    <property type="entry name" value="BLL4140 PROTEIN"/>
    <property type="match status" value="1"/>
</dbReference>
<comment type="subcellular location">
    <subcellularLocation>
        <location evidence="1 7">Cell membrane</location>
        <topology evidence="1 7">Multi-pass membrane protein</topology>
    </subcellularLocation>
</comment>
<evidence type="ECO:0000256" key="7">
    <source>
        <dbReference type="RuleBase" id="RU363032"/>
    </source>
</evidence>
<evidence type="ECO:0000256" key="5">
    <source>
        <dbReference type="ARBA" id="ARBA00022989"/>
    </source>
</evidence>
<evidence type="ECO:0000259" key="8">
    <source>
        <dbReference type="PROSITE" id="PS50928"/>
    </source>
</evidence>
<feature type="transmembrane region" description="Helical" evidence="7">
    <location>
        <begin position="105"/>
        <end position="122"/>
    </location>
</feature>
<dbReference type="PANTHER" id="PTHR43227:SF11">
    <property type="entry name" value="BLL4140 PROTEIN"/>
    <property type="match status" value="1"/>
</dbReference>
<organism evidence="9 10">
    <name type="scientific">Paenibacillus thailandensis</name>
    <dbReference type="NCBI Taxonomy" id="393250"/>
    <lineage>
        <taxon>Bacteria</taxon>
        <taxon>Bacillati</taxon>
        <taxon>Bacillota</taxon>
        <taxon>Bacilli</taxon>
        <taxon>Bacillales</taxon>
        <taxon>Paenibacillaceae</taxon>
        <taxon>Paenibacillus</taxon>
    </lineage>
</organism>
<proteinExistence type="inferred from homology"/>
<dbReference type="InterPro" id="IPR035906">
    <property type="entry name" value="MetI-like_sf"/>
</dbReference>
<dbReference type="PROSITE" id="PS50928">
    <property type="entry name" value="ABC_TM1"/>
    <property type="match status" value="1"/>
</dbReference>
<keyword evidence="10" id="KW-1185">Reference proteome</keyword>
<keyword evidence="3" id="KW-1003">Cell membrane</keyword>
<dbReference type="RefSeq" id="WP_379268411.1">
    <property type="nucleotide sequence ID" value="NZ_JBHUGT010000025.1"/>
</dbReference>
<comment type="caution">
    <text evidence="9">The sequence shown here is derived from an EMBL/GenBank/DDBJ whole genome shotgun (WGS) entry which is preliminary data.</text>
</comment>
<keyword evidence="6 7" id="KW-0472">Membrane</keyword>
<dbReference type="InterPro" id="IPR050809">
    <property type="entry name" value="UgpAE/MalFG_permease"/>
</dbReference>
<sequence length="322" mass="35587">MRTKHLQPREAAGTARLYAPGRGRKLKLFIRNWQLYALLVLPISFFLLFKYGPVYGIAAAFKDYNLFKGLAGSEWIGLDTFRDIFENREFYIALRNTLLLNGLDLLVSFPAPIILAIMLHELTSSAVKKAAQTLLYLPHFISWVIIGGIVYQVFATNSGIINVLLGRIGIDPIPFLSDKVYWTVTYLATGVWQGAGWGTIIYLAAITGINKELYEAAKIDGAGRFALIRHVTLPGIKPTMVTLLILNLGQMVQIGFERPYVIGNVMVKDVSEVLSTFTYTVGLQSGQFSFATGIGLFQGIVGLVFILAANFAAKRWTGKGII</sequence>
<feature type="transmembrane region" description="Helical" evidence="7">
    <location>
        <begin position="134"/>
        <end position="154"/>
    </location>
</feature>
<accession>A0ABW5QQJ3</accession>
<dbReference type="SUPFAM" id="SSF161098">
    <property type="entry name" value="MetI-like"/>
    <property type="match status" value="1"/>
</dbReference>
<dbReference type="Pfam" id="PF00528">
    <property type="entry name" value="BPD_transp_1"/>
    <property type="match status" value="1"/>
</dbReference>
<evidence type="ECO:0000256" key="3">
    <source>
        <dbReference type="ARBA" id="ARBA00022475"/>
    </source>
</evidence>
<dbReference type="Gene3D" id="1.10.3720.10">
    <property type="entry name" value="MetI-like"/>
    <property type="match status" value="1"/>
</dbReference>
<evidence type="ECO:0000256" key="2">
    <source>
        <dbReference type="ARBA" id="ARBA00022448"/>
    </source>
</evidence>
<protein>
    <submittedName>
        <fullName evidence="9">ABC transporter permease</fullName>
    </submittedName>
</protein>
<comment type="similarity">
    <text evidence="7">Belongs to the binding-protein-dependent transport system permease family.</text>
</comment>
<reference evidence="10" key="1">
    <citation type="journal article" date="2019" name="Int. J. Syst. Evol. Microbiol.">
        <title>The Global Catalogue of Microorganisms (GCM) 10K type strain sequencing project: providing services to taxonomists for standard genome sequencing and annotation.</title>
        <authorList>
            <consortium name="The Broad Institute Genomics Platform"/>
            <consortium name="The Broad Institute Genome Sequencing Center for Infectious Disease"/>
            <person name="Wu L."/>
            <person name="Ma J."/>
        </authorList>
    </citation>
    <scope>NUCLEOTIDE SEQUENCE [LARGE SCALE GENOMIC DNA]</scope>
    <source>
        <strain evidence="10">TISTR 1827</strain>
    </source>
</reference>
<dbReference type="InterPro" id="IPR000515">
    <property type="entry name" value="MetI-like"/>
</dbReference>
<name>A0ABW5QQJ3_9BACL</name>
<keyword evidence="4 7" id="KW-0812">Transmembrane</keyword>
<dbReference type="CDD" id="cd06261">
    <property type="entry name" value="TM_PBP2"/>
    <property type="match status" value="1"/>
</dbReference>
<gene>
    <name evidence="9" type="ORF">ACFSW5_00085</name>
</gene>
<feature type="transmembrane region" description="Helical" evidence="7">
    <location>
        <begin position="33"/>
        <end position="52"/>
    </location>
</feature>
<keyword evidence="5 7" id="KW-1133">Transmembrane helix</keyword>
<feature type="transmembrane region" description="Helical" evidence="7">
    <location>
        <begin position="288"/>
        <end position="313"/>
    </location>
</feature>
<evidence type="ECO:0000256" key="6">
    <source>
        <dbReference type="ARBA" id="ARBA00023136"/>
    </source>
</evidence>
<dbReference type="EMBL" id="JBHUMY010000001">
    <property type="protein sequence ID" value="MFD2658659.1"/>
    <property type="molecule type" value="Genomic_DNA"/>
</dbReference>
<feature type="domain" description="ABC transmembrane type-1" evidence="8">
    <location>
        <begin position="94"/>
        <end position="309"/>
    </location>
</feature>
<evidence type="ECO:0000313" key="10">
    <source>
        <dbReference type="Proteomes" id="UP001597493"/>
    </source>
</evidence>